<keyword evidence="1" id="KW-0812">Transmembrane</keyword>
<feature type="transmembrane region" description="Helical" evidence="1">
    <location>
        <begin position="389"/>
        <end position="408"/>
    </location>
</feature>
<feature type="transmembrane region" description="Helical" evidence="1">
    <location>
        <begin position="106"/>
        <end position="127"/>
    </location>
</feature>
<dbReference type="EMBL" id="JACHDY010000003">
    <property type="protein sequence ID" value="MBB5317780.1"/>
    <property type="molecule type" value="Genomic_DNA"/>
</dbReference>
<reference evidence="2" key="1">
    <citation type="submission" date="2020-08" db="EMBL/GenBank/DDBJ databases">
        <title>Genomic Encyclopedia of Type Strains, Phase IV (KMG-V): Genome sequencing to study the core and pangenomes of soil and plant-associated prokaryotes.</title>
        <authorList>
            <person name="Whitman W."/>
        </authorList>
    </citation>
    <scope>NUCLEOTIDE SEQUENCE [LARGE SCALE GENOMIC DNA]</scope>
    <source>
        <strain evidence="2">M8UP27</strain>
    </source>
</reference>
<keyword evidence="3" id="KW-1185">Reference proteome</keyword>
<protein>
    <recommendedName>
        <fullName evidence="4">Glycosyltransferase RgtA/B/C/D-like domain-containing protein</fullName>
    </recommendedName>
</protein>
<feature type="transmembrane region" description="Helical" evidence="1">
    <location>
        <begin position="355"/>
        <end position="377"/>
    </location>
</feature>
<feature type="transmembrane region" description="Helical" evidence="1">
    <location>
        <begin position="198"/>
        <end position="226"/>
    </location>
</feature>
<keyword evidence="1" id="KW-1133">Transmembrane helix</keyword>
<feature type="transmembrane region" description="Helical" evidence="1">
    <location>
        <begin position="26"/>
        <end position="43"/>
    </location>
</feature>
<comment type="caution">
    <text evidence="2">The sequence shown here is derived from an EMBL/GenBank/DDBJ whole genome shotgun (WGS) entry which is preliminary data.</text>
</comment>
<evidence type="ECO:0000313" key="2">
    <source>
        <dbReference type="EMBL" id="MBB5317780.1"/>
    </source>
</evidence>
<keyword evidence="1" id="KW-0472">Membrane</keyword>
<evidence type="ECO:0008006" key="4">
    <source>
        <dbReference type="Google" id="ProtNLM"/>
    </source>
</evidence>
<dbReference type="Proteomes" id="UP000568106">
    <property type="component" value="Unassembled WGS sequence"/>
</dbReference>
<name>A0A7W8IIG1_9BACT</name>
<sequence>MALDTVQVGSDGLEVKASNAILKWRYLSLHLIVGAAVMLAGAVEGRYGRLELSGDDISYLDVANMIRAGDWRAALNPLWSIGYPLLLSGVRRLFSSTPHGEMAAVFWLNLAIYFVAWIGFLWLLGLMSRAVQGDLSSGGAARLSLFLLIGAACLFVTVQTGVGRVSTIGPDLLVACLFFFASGLALKVYSRPTVGNTALWGVVLGLGFLSKAIFLTVSGIFFLVAIGFMGWRRSVAPLLRTVGVFLLFVVPYGVGLSWALGRPTLGEAGTLNYAFHVNHLKHWMGWQGGPKEFGSPIHPVEMLSAHPPVFAFGEPFHVTYPPQFNIVYWYEGYRQFFDFKNSARALVENSLALKYVFQEIIPVALVVALCFCVAFWPRARERVGAGRSLNPWLLYLPSLLGIFVLLLVHVEGRYVAGFLCVLGMAPFLRLDGWRGGLRSGVRAAALLLLLVATVFNSAERLRGAVRLAVAGTDMQSGGQWAVAEYLRGLGLKAGDKVASVSPGNDIRCTWAYAAGLHVVAAVGNDAYGRKNQVQDLHLFFDSPSVQAEVLELFRGQGAVAVVATEIPFDVSSPGWRRAPGSKAWVFLLGPSSSAGN</sequence>
<feature type="transmembrane region" description="Helical" evidence="1">
    <location>
        <begin position="439"/>
        <end position="458"/>
    </location>
</feature>
<feature type="transmembrane region" description="Helical" evidence="1">
    <location>
        <begin position="238"/>
        <end position="260"/>
    </location>
</feature>
<organism evidence="2 3">
    <name type="scientific">Tunturiibacter empetritectus</name>
    <dbReference type="NCBI Taxonomy" id="3069691"/>
    <lineage>
        <taxon>Bacteria</taxon>
        <taxon>Pseudomonadati</taxon>
        <taxon>Acidobacteriota</taxon>
        <taxon>Terriglobia</taxon>
        <taxon>Terriglobales</taxon>
        <taxon>Acidobacteriaceae</taxon>
        <taxon>Tunturiibacter</taxon>
    </lineage>
</organism>
<dbReference type="AlphaFoldDB" id="A0A7W8IIG1"/>
<accession>A0A7W8IIG1</accession>
<evidence type="ECO:0000313" key="3">
    <source>
        <dbReference type="Proteomes" id="UP000568106"/>
    </source>
</evidence>
<proteinExistence type="predicted"/>
<feature type="transmembrane region" description="Helical" evidence="1">
    <location>
        <begin position="414"/>
        <end position="432"/>
    </location>
</feature>
<evidence type="ECO:0000256" key="1">
    <source>
        <dbReference type="SAM" id="Phobius"/>
    </source>
</evidence>
<gene>
    <name evidence="2" type="ORF">HDF09_002466</name>
</gene>
<feature type="transmembrane region" description="Helical" evidence="1">
    <location>
        <begin position="139"/>
        <end position="158"/>
    </location>
</feature>
<feature type="transmembrane region" description="Helical" evidence="1">
    <location>
        <begin position="165"/>
        <end position="186"/>
    </location>
</feature>